<dbReference type="OrthoDB" id="4781at2759"/>
<dbReference type="InterPro" id="IPR000757">
    <property type="entry name" value="Beta-glucanase-like"/>
</dbReference>
<feature type="compositionally biased region" description="Polar residues" evidence="2">
    <location>
        <begin position="74"/>
        <end position="84"/>
    </location>
</feature>
<feature type="transmembrane region" description="Helical" evidence="3">
    <location>
        <begin position="219"/>
        <end position="241"/>
    </location>
</feature>
<dbReference type="EMBL" id="MU157830">
    <property type="protein sequence ID" value="KAF9532826.1"/>
    <property type="molecule type" value="Genomic_DNA"/>
</dbReference>
<sequence length="618" mass="67364">MSDTASPKGVPPPLPSQTVTFSTQQASTSTGSRPNTANTITTATDPFASPNQSRTPSIHQQPPSPSASSRSFPTIGTGSESTGLGPNGIIQVNPFSPSVIAAAANANATPSGVNPSPSFAAPRRSILVQSGFGNPAFSSARSSMARLHAVSSMGSLASSIPATPGSPGIPGGSAVGNTNAAAAPKTKVPRMKSHMIDVDSGPSPVEKPWLAKKNPRAVFSYWIVWITIFIGIAGGGIQSWYRYKNVALDRQPLCLVMEENFDDETSVFGKDGKGGTFFREVNMDGFGNGQFDMTTSSHNNSFISNGHLYIVPTLTGDNIGSDAVFDGTVYNITDCTFNLTRPNNGYITYQGQQVFDTQSYLKSCSAVSNKTAATVINPVQSARLTTKYSANIRYGRVEVRAKMPNGDWMWPAIWMLPKDEVYGAWPRSGEIDIVESRGNGLRYTARGSNYVQGSLNWGPSPELNGVSKSYSWWSNKRKSFGSDFHTYALEWTPEFLRIYVDTRLHTLLDFRFNKPFFNRGDFPDVVFNGSSLVPLANPWINGTNSSPFDQEFYLIMNVGVGSTNGWFPESQGNKPWLDRAQHPPHDFAQALAQWYPTWPTNVEDRAMVVDYVKMWKHC</sequence>
<dbReference type="GO" id="GO:0004553">
    <property type="term" value="F:hydrolase activity, hydrolyzing O-glycosyl compounds"/>
    <property type="evidence" value="ECO:0007669"/>
    <property type="project" value="InterPro"/>
</dbReference>
<organism evidence="5 6">
    <name type="scientific">Crepidotus variabilis</name>
    <dbReference type="NCBI Taxonomy" id="179855"/>
    <lineage>
        <taxon>Eukaryota</taxon>
        <taxon>Fungi</taxon>
        <taxon>Dikarya</taxon>
        <taxon>Basidiomycota</taxon>
        <taxon>Agaricomycotina</taxon>
        <taxon>Agaricomycetes</taxon>
        <taxon>Agaricomycetidae</taxon>
        <taxon>Agaricales</taxon>
        <taxon>Agaricineae</taxon>
        <taxon>Crepidotaceae</taxon>
        <taxon>Crepidotus</taxon>
    </lineage>
</organism>
<feature type="compositionally biased region" description="Polar residues" evidence="2">
    <location>
        <begin position="16"/>
        <end position="55"/>
    </location>
</feature>
<dbReference type="GO" id="GO:0005975">
    <property type="term" value="P:carbohydrate metabolic process"/>
    <property type="evidence" value="ECO:0007669"/>
    <property type="project" value="InterPro"/>
</dbReference>
<reference evidence="5" key="1">
    <citation type="submission" date="2020-11" db="EMBL/GenBank/DDBJ databases">
        <authorList>
            <consortium name="DOE Joint Genome Institute"/>
            <person name="Ahrendt S."/>
            <person name="Riley R."/>
            <person name="Andreopoulos W."/>
            <person name="Labutti K."/>
            <person name="Pangilinan J."/>
            <person name="Ruiz-Duenas F.J."/>
            <person name="Barrasa J.M."/>
            <person name="Sanchez-Garcia M."/>
            <person name="Camarero S."/>
            <person name="Miyauchi S."/>
            <person name="Serrano A."/>
            <person name="Linde D."/>
            <person name="Babiker R."/>
            <person name="Drula E."/>
            <person name="Ayuso-Fernandez I."/>
            <person name="Pacheco R."/>
            <person name="Padilla G."/>
            <person name="Ferreira P."/>
            <person name="Barriuso J."/>
            <person name="Kellner H."/>
            <person name="Castanera R."/>
            <person name="Alfaro M."/>
            <person name="Ramirez L."/>
            <person name="Pisabarro A.G."/>
            <person name="Kuo A."/>
            <person name="Tritt A."/>
            <person name="Lipzen A."/>
            <person name="He G."/>
            <person name="Yan M."/>
            <person name="Ng V."/>
            <person name="Cullen D."/>
            <person name="Martin F."/>
            <person name="Rosso M.-N."/>
            <person name="Henrissat B."/>
            <person name="Hibbett D."/>
            <person name="Martinez A.T."/>
            <person name="Grigoriev I.V."/>
        </authorList>
    </citation>
    <scope>NUCLEOTIDE SEQUENCE</scope>
    <source>
        <strain evidence="5">CBS 506.95</strain>
    </source>
</reference>
<evidence type="ECO:0000259" key="4">
    <source>
        <dbReference type="PROSITE" id="PS51762"/>
    </source>
</evidence>
<evidence type="ECO:0000256" key="1">
    <source>
        <dbReference type="ARBA" id="ARBA00006865"/>
    </source>
</evidence>
<evidence type="ECO:0000256" key="3">
    <source>
        <dbReference type="SAM" id="Phobius"/>
    </source>
</evidence>
<feature type="compositionally biased region" description="Low complexity" evidence="2">
    <location>
        <begin position="56"/>
        <end position="73"/>
    </location>
</feature>
<accession>A0A9P6EN21</accession>
<dbReference type="Pfam" id="PF00722">
    <property type="entry name" value="Glyco_hydro_16"/>
    <property type="match status" value="1"/>
</dbReference>
<dbReference type="AlphaFoldDB" id="A0A9P6EN21"/>
<dbReference type="SUPFAM" id="SSF49899">
    <property type="entry name" value="Concanavalin A-like lectins/glucanases"/>
    <property type="match status" value="1"/>
</dbReference>
<feature type="domain" description="GH16" evidence="4">
    <location>
        <begin position="296"/>
        <end position="618"/>
    </location>
</feature>
<proteinExistence type="inferred from homology"/>
<dbReference type="InterPro" id="IPR013320">
    <property type="entry name" value="ConA-like_dom_sf"/>
</dbReference>
<dbReference type="PANTHER" id="PTHR10963">
    <property type="entry name" value="GLYCOSYL HYDROLASE-RELATED"/>
    <property type="match status" value="1"/>
</dbReference>
<dbReference type="PANTHER" id="PTHR10963:SF55">
    <property type="entry name" value="GLYCOSIDE HYDROLASE FAMILY 16 PROTEIN"/>
    <property type="match status" value="1"/>
</dbReference>
<dbReference type="Proteomes" id="UP000807306">
    <property type="component" value="Unassembled WGS sequence"/>
</dbReference>
<comment type="caution">
    <text evidence="5">The sequence shown here is derived from an EMBL/GenBank/DDBJ whole genome shotgun (WGS) entry which is preliminary data.</text>
</comment>
<dbReference type="PROSITE" id="PS51762">
    <property type="entry name" value="GH16_2"/>
    <property type="match status" value="1"/>
</dbReference>
<keyword evidence="3" id="KW-0472">Membrane</keyword>
<protein>
    <submittedName>
        <fullName evidence="5">Concanavalin A-like lectin/glucanase domain-containing protein</fullName>
    </submittedName>
</protein>
<dbReference type="InterPro" id="IPR050546">
    <property type="entry name" value="Glycosyl_Hydrlase_16"/>
</dbReference>
<evidence type="ECO:0000313" key="6">
    <source>
        <dbReference type="Proteomes" id="UP000807306"/>
    </source>
</evidence>
<comment type="similarity">
    <text evidence="1">Belongs to the glycosyl hydrolase 16 family.</text>
</comment>
<name>A0A9P6EN21_9AGAR</name>
<evidence type="ECO:0000313" key="5">
    <source>
        <dbReference type="EMBL" id="KAF9532826.1"/>
    </source>
</evidence>
<gene>
    <name evidence="5" type="ORF">CPB83DRAFT_846436</name>
</gene>
<keyword evidence="6" id="KW-1185">Reference proteome</keyword>
<evidence type="ECO:0000256" key="2">
    <source>
        <dbReference type="SAM" id="MobiDB-lite"/>
    </source>
</evidence>
<keyword evidence="3" id="KW-1133">Transmembrane helix</keyword>
<dbReference type="Gene3D" id="2.60.120.200">
    <property type="match status" value="1"/>
</dbReference>
<feature type="region of interest" description="Disordered" evidence="2">
    <location>
        <begin position="1"/>
        <end position="88"/>
    </location>
</feature>
<keyword evidence="3" id="KW-0812">Transmembrane</keyword>